<evidence type="ECO:0008006" key="3">
    <source>
        <dbReference type="Google" id="ProtNLM"/>
    </source>
</evidence>
<dbReference type="OrthoDB" id="778454at2759"/>
<accession>A0A371I9B9</accession>
<dbReference type="Gene3D" id="2.40.70.10">
    <property type="entry name" value="Acid Proteases"/>
    <property type="match status" value="1"/>
</dbReference>
<evidence type="ECO:0000313" key="2">
    <source>
        <dbReference type="Proteomes" id="UP000257109"/>
    </source>
</evidence>
<dbReference type="AlphaFoldDB" id="A0A371I9B9"/>
<keyword evidence="2" id="KW-1185">Reference proteome</keyword>
<gene>
    <name evidence="1" type="ORF">CR513_03630</name>
</gene>
<dbReference type="Proteomes" id="UP000257109">
    <property type="component" value="Unassembled WGS sequence"/>
</dbReference>
<proteinExistence type="predicted"/>
<sequence>MLMDQSMIDAASGGALMEKTPAAMRHLISNMARNTQQFGIRGAITNKVVNKVGIVNNLRMENQLTELTSFVRQLAVSQHQQILQVEVCGISTSVEHFIDVCPTLRKPKQLTIHGRMDEVSREYERHNAQFENADWANSITAGSRNLPSQPILNPKGGNVSIVTLRSGKELQVAPRPKPNLTNIESEPEVDFRAKTTPLPFPSRTFSVKKPKTDEELLKMFRILLLDAIKQIPKYVKFLKELCIHKRNKLKEGAEVGGVLSAFIQKEVTVGTKPALPRKCRDPGISSVPCTISGCTFTDAMLDLRASINVMPTSVYKSLNFGDLEPTIIVIQLANRSVVQPIVILEDVLIQVNDLIFLTDFYVLEMEDETFRKGST</sequence>
<dbReference type="InterPro" id="IPR021109">
    <property type="entry name" value="Peptidase_aspartic_dom_sf"/>
</dbReference>
<dbReference type="EMBL" id="QJKJ01000601">
    <property type="protein sequence ID" value="RDY11640.1"/>
    <property type="molecule type" value="Genomic_DNA"/>
</dbReference>
<dbReference type="CDD" id="cd00303">
    <property type="entry name" value="retropepsin_like"/>
    <property type="match status" value="1"/>
</dbReference>
<feature type="non-terminal residue" evidence="1">
    <location>
        <position position="1"/>
    </location>
</feature>
<protein>
    <recommendedName>
        <fullName evidence="3">Aspartic peptidase DDI1-type domain-containing protein</fullName>
    </recommendedName>
</protein>
<name>A0A371I9B9_MUCPR</name>
<reference evidence="1" key="1">
    <citation type="submission" date="2018-05" db="EMBL/GenBank/DDBJ databases">
        <title>Draft genome of Mucuna pruriens seed.</title>
        <authorList>
            <person name="Nnadi N.E."/>
            <person name="Vos R."/>
            <person name="Hasami M.H."/>
            <person name="Devisetty U.K."/>
            <person name="Aguiy J.C."/>
        </authorList>
    </citation>
    <scope>NUCLEOTIDE SEQUENCE [LARGE SCALE GENOMIC DNA]</scope>
    <source>
        <strain evidence="1">JCA_2017</strain>
    </source>
</reference>
<dbReference type="PANTHER" id="PTHR33067:SF9">
    <property type="entry name" value="RNA-DIRECTED DNA POLYMERASE"/>
    <property type="match status" value="1"/>
</dbReference>
<evidence type="ECO:0000313" key="1">
    <source>
        <dbReference type="EMBL" id="RDY11640.1"/>
    </source>
</evidence>
<organism evidence="1 2">
    <name type="scientific">Mucuna pruriens</name>
    <name type="common">Velvet bean</name>
    <name type="synonym">Dolichos pruriens</name>
    <dbReference type="NCBI Taxonomy" id="157652"/>
    <lineage>
        <taxon>Eukaryota</taxon>
        <taxon>Viridiplantae</taxon>
        <taxon>Streptophyta</taxon>
        <taxon>Embryophyta</taxon>
        <taxon>Tracheophyta</taxon>
        <taxon>Spermatophyta</taxon>
        <taxon>Magnoliopsida</taxon>
        <taxon>eudicotyledons</taxon>
        <taxon>Gunneridae</taxon>
        <taxon>Pentapetalae</taxon>
        <taxon>rosids</taxon>
        <taxon>fabids</taxon>
        <taxon>Fabales</taxon>
        <taxon>Fabaceae</taxon>
        <taxon>Papilionoideae</taxon>
        <taxon>50 kb inversion clade</taxon>
        <taxon>NPAAA clade</taxon>
        <taxon>indigoferoid/millettioid clade</taxon>
        <taxon>Phaseoleae</taxon>
        <taxon>Mucuna</taxon>
    </lineage>
</organism>
<comment type="caution">
    <text evidence="1">The sequence shown here is derived from an EMBL/GenBank/DDBJ whole genome shotgun (WGS) entry which is preliminary data.</text>
</comment>
<dbReference type="PANTHER" id="PTHR33067">
    <property type="entry name" value="RNA-DIRECTED DNA POLYMERASE-RELATED"/>
    <property type="match status" value="1"/>
</dbReference>